<name>A0A0G1T2Q3_9BACT</name>
<sequence>MYTTMFISTFLSVLWGKTILLIPPVTSPTTSVQAPTAVEPPSQEEEEYIIIDSYMSEVTAYASTVEETDETPFLAASGKHVYWGMVASNAHPFGTQLRFPELYPDIIFVVGDRMNKRYSSRFDIWFPKTDQTKQFGLKNTRVEIIREKKYKDIALK</sequence>
<reference evidence="1 2" key="1">
    <citation type="journal article" date="2015" name="Nature">
        <title>rRNA introns, odd ribosomes, and small enigmatic genomes across a large radiation of phyla.</title>
        <authorList>
            <person name="Brown C.T."/>
            <person name="Hug L.A."/>
            <person name="Thomas B.C."/>
            <person name="Sharon I."/>
            <person name="Castelle C.J."/>
            <person name="Singh A."/>
            <person name="Wilkins M.J."/>
            <person name="Williams K.H."/>
            <person name="Banfield J.F."/>
        </authorList>
    </citation>
    <scope>NUCLEOTIDE SEQUENCE [LARGE SCALE GENOMIC DNA]</scope>
</reference>
<evidence type="ECO:0008006" key="3">
    <source>
        <dbReference type="Google" id="ProtNLM"/>
    </source>
</evidence>
<proteinExistence type="predicted"/>
<comment type="caution">
    <text evidence="1">The sequence shown here is derived from an EMBL/GenBank/DDBJ whole genome shotgun (WGS) entry which is preliminary data.</text>
</comment>
<evidence type="ECO:0000313" key="2">
    <source>
        <dbReference type="Proteomes" id="UP000034682"/>
    </source>
</evidence>
<dbReference type="AlphaFoldDB" id="A0A0G1T2Q3"/>
<accession>A0A0G1T2Q3</accession>
<dbReference type="Proteomes" id="UP000034682">
    <property type="component" value="Unassembled WGS sequence"/>
</dbReference>
<dbReference type="EMBL" id="LCOK01000035">
    <property type="protein sequence ID" value="KKU76027.1"/>
    <property type="molecule type" value="Genomic_DNA"/>
</dbReference>
<evidence type="ECO:0000313" key="1">
    <source>
        <dbReference type="EMBL" id="KKU76027.1"/>
    </source>
</evidence>
<dbReference type="CDD" id="cd22784">
    <property type="entry name" value="DPBB_MltA_YuiC-like"/>
    <property type="match status" value="1"/>
</dbReference>
<protein>
    <recommendedName>
        <fullName evidence="3">3D domain-containing protein</fullName>
    </recommendedName>
</protein>
<organism evidence="1 2">
    <name type="scientific">Candidatus Giovannonibacteria bacterium GW2011_GWB1_47_6b</name>
    <dbReference type="NCBI Taxonomy" id="1618655"/>
    <lineage>
        <taxon>Bacteria</taxon>
        <taxon>Candidatus Giovannoniibacteriota</taxon>
    </lineage>
</organism>
<gene>
    <name evidence="1" type="ORF">UY02_C0035G0002</name>
</gene>